<dbReference type="SUPFAM" id="SSF53850">
    <property type="entry name" value="Periplasmic binding protein-like II"/>
    <property type="match status" value="1"/>
</dbReference>
<keyword evidence="3" id="KW-1185">Reference proteome</keyword>
<gene>
    <name evidence="2" type="ORF">F9278_04860</name>
</gene>
<dbReference type="InterPro" id="IPR005119">
    <property type="entry name" value="LysR_subst-bd"/>
</dbReference>
<dbReference type="Proteomes" id="UP000327294">
    <property type="component" value="Chromosome"/>
</dbReference>
<evidence type="ECO:0000313" key="3">
    <source>
        <dbReference type="Proteomes" id="UP000327294"/>
    </source>
</evidence>
<dbReference type="RefSeq" id="WP_152167157.1">
    <property type="nucleotide sequence ID" value="NZ_CP045096.1"/>
</dbReference>
<organism evidence="2 3">
    <name type="scientific">Streptomyces phaeolivaceus</name>
    <dbReference type="NCBI Taxonomy" id="2653200"/>
    <lineage>
        <taxon>Bacteria</taxon>
        <taxon>Bacillati</taxon>
        <taxon>Actinomycetota</taxon>
        <taxon>Actinomycetes</taxon>
        <taxon>Kitasatosporales</taxon>
        <taxon>Streptomycetaceae</taxon>
        <taxon>Streptomyces</taxon>
    </lineage>
</organism>
<evidence type="ECO:0000313" key="2">
    <source>
        <dbReference type="EMBL" id="QFQ95625.1"/>
    </source>
</evidence>
<evidence type="ECO:0000259" key="1">
    <source>
        <dbReference type="Pfam" id="PF03466"/>
    </source>
</evidence>
<reference evidence="2 3" key="1">
    <citation type="submission" date="2019-10" db="EMBL/GenBank/DDBJ databases">
        <title>Streptomyces sp. strain GY16 isolated from leaves of Broussonetia papyrifera.</title>
        <authorList>
            <person name="Mo P."/>
        </authorList>
    </citation>
    <scope>NUCLEOTIDE SEQUENCE [LARGE SCALE GENOMIC DNA]</scope>
    <source>
        <strain evidence="2 3">GY16</strain>
    </source>
</reference>
<dbReference type="KEGG" id="sphv:F9278_04860"/>
<feature type="domain" description="LysR substrate-binding" evidence="1">
    <location>
        <begin position="2"/>
        <end position="68"/>
    </location>
</feature>
<name>A0A5P8JX57_9ACTN</name>
<dbReference type="AlphaFoldDB" id="A0A5P8JX57"/>
<dbReference type="EMBL" id="CP045096">
    <property type="protein sequence ID" value="QFQ95625.1"/>
    <property type="molecule type" value="Genomic_DNA"/>
</dbReference>
<sequence>MLDGTLDLAFAALPGDYLPGLKAHPITSEPILPACPDDHPLTRRRVVLLAELGGESFVGFPPDGGPRSARTGCSWQPWCVGDRCGRPRYPHGARTGQGQKRLRVLSVSMAAGSRPVALRPCARRRGGRSR</sequence>
<dbReference type="Gene3D" id="3.40.190.290">
    <property type="match status" value="1"/>
</dbReference>
<accession>A0A5P8JX57</accession>
<protein>
    <recommendedName>
        <fullName evidence="1">LysR substrate-binding domain-containing protein</fullName>
    </recommendedName>
</protein>
<dbReference type="Pfam" id="PF03466">
    <property type="entry name" value="LysR_substrate"/>
    <property type="match status" value="1"/>
</dbReference>
<proteinExistence type="predicted"/>